<organism evidence="2 3">
    <name type="scientific">Mycoplasmopsis canis UFG4</name>
    <dbReference type="NCBI Taxonomy" id="1131455"/>
    <lineage>
        <taxon>Bacteria</taxon>
        <taxon>Bacillati</taxon>
        <taxon>Mycoplasmatota</taxon>
        <taxon>Mycoplasmoidales</taxon>
        <taxon>Metamycoplasmataceae</taxon>
        <taxon>Mycoplasmopsis</taxon>
    </lineage>
</organism>
<keyword evidence="3" id="KW-1185">Reference proteome</keyword>
<evidence type="ECO:0000313" key="2">
    <source>
        <dbReference type="EMBL" id="EIE41481.1"/>
    </source>
</evidence>
<dbReference type="NCBIfam" id="NF045957">
    <property type="entry name" value="MHO_1590_dom"/>
    <property type="match status" value="1"/>
</dbReference>
<dbReference type="EMBL" id="AJFU01000006">
    <property type="protein sequence ID" value="EIE41481.1"/>
    <property type="molecule type" value="Genomic_DNA"/>
</dbReference>
<dbReference type="Proteomes" id="UP000006229">
    <property type="component" value="Unassembled WGS sequence"/>
</dbReference>
<feature type="transmembrane region" description="Helical" evidence="1">
    <location>
        <begin position="6"/>
        <end position="28"/>
    </location>
</feature>
<sequence>MSIRISKWKILFFTSSALFVGGLLYLVIKNVKINNFKKEENPKNENFDSLDKISIFPSIDEKFLEAIVEKDVFGVSVLNDKLIDKIVKSILSRLNSFKGEIYFDYEINYNDLMLTIYFKHIENNEIKELKSYEIRF</sequence>
<evidence type="ECO:0000313" key="3">
    <source>
        <dbReference type="Proteomes" id="UP000006229"/>
    </source>
</evidence>
<gene>
    <name evidence="2" type="ORF">MCANUFG4_03270</name>
</gene>
<proteinExistence type="predicted"/>
<keyword evidence="1" id="KW-0472">Membrane</keyword>
<dbReference type="RefSeq" id="WP_004796042.1">
    <property type="nucleotide sequence ID" value="NZ_AJFU01000006.1"/>
</dbReference>
<dbReference type="AlphaFoldDB" id="I1A4R0"/>
<keyword evidence="1" id="KW-0812">Transmembrane</keyword>
<keyword evidence="1" id="KW-1133">Transmembrane helix</keyword>
<protein>
    <submittedName>
        <fullName evidence="2">Uncharacterized protein</fullName>
    </submittedName>
</protein>
<comment type="caution">
    <text evidence="2">The sequence shown here is derived from an EMBL/GenBank/DDBJ whole genome shotgun (WGS) entry which is preliminary data.</text>
</comment>
<dbReference type="PATRIC" id="fig|1131455.3.peg.656"/>
<reference evidence="2 3" key="1">
    <citation type="journal article" date="2012" name="J. Bacteriol.">
        <title>Genome annotation of five Mycoplasma canis strains.</title>
        <authorList>
            <person name="Brown D.R."/>
            <person name="May M."/>
            <person name="Michaels D.L."/>
            <person name="Barbet A.F."/>
        </authorList>
    </citation>
    <scope>NUCLEOTIDE SEQUENCE [LARGE SCALE GENOMIC DNA]</scope>
    <source>
        <strain evidence="2 3">UFG4</strain>
    </source>
</reference>
<evidence type="ECO:0000256" key="1">
    <source>
        <dbReference type="SAM" id="Phobius"/>
    </source>
</evidence>
<name>I1A4R0_9BACT</name>
<dbReference type="OrthoDB" id="400040at2"/>
<accession>I1A4R0</accession>